<dbReference type="AlphaFoldDB" id="A0A4Y3KNB0"/>
<accession>A0A4Y3KNB0</accession>
<keyword evidence="2" id="KW-1185">Reference proteome</keyword>
<proteinExistence type="predicted"/>
<dbReference type="EMBL" id="BJLQ01000014">
    <property type="protein sequence ID" value="GEA84398.1"/>
    <property type="molecule type" value="Genomic_DNA"/>
</dbReference>
<evidence type="ECO:0000313" key="1">
    <source>
        <dbReference type="EMBL" id="GEA84398.1"/>
    </source>
</evidence>
<name>A0A4Y3KNB0_9CELL</name>
<organism evidence="1 2">
    <name type="scientific">Cellulomonas gelida</name>
    <dbReference type="NCBI Taxonomy" id="1712"/>
    <lineage>
        <taxon>Bacteria</taxon>
        <taxon>Bacillati</taxon>
        <taxon>Actinomycetota</taxon>
        <taxon>Actinomycetes</taxon>
        <taxon>Micrococcales</taxon>
        <taxon>Cellulomonadaceae</taxon>
        <taxon>Cellulomonas</taxon>
    </lineage>
</organism>
<evidence type="ECO:0000313" key="2">
    <source>
        <dbReference type="Proteomes" id="UP000320461"/>
    </source>
</evidence>
<gene>
    <name evidence="1" type="ORF">CGE01nite_16490</name>
</gene>
<protein>
    <submittedName>
        <fullName evidence="1">Uncharacterized protein</fullName>
    </submittedName>
</protein>
<reference evidence="1 2" key="1">
    <citation type="submission" date="2019-06" db="EMBL/GenBank/DDBJ databases">
        <title>Whole genome shotgun sequence of Cellulomonas gelida NBRC 3748.</title>
        <authorList>
            <person name="Hosoyama A."/>
            <person name="Uohara A."/>
            <person name="Ohji S."/>
            <person name="Ichikawa N."/>
        </authorList>
    </citation>
    <scope>NUCLEOTIDE SEQUENCE [LARGE SCALE GENOMIC DNA]</scope>
    <source>
        <strain evidence="1 2">NBRC 3748</strain>
    </source>
</reference>
<dbReference type="RefSeq" id="WP_141370190.1">
    <property type="nucleotide sequence ID" value="NZ_BJLQ01000014.1"/>
</dbReference>
<comment type="caution">
    <text evidence="1">The sequence shown here is derived from an EMBL/GenBank/DDBJ whole genome shotgun (WGS) entry which is preliminary data.</text>
</comment>
<sequence length="92" mass="9840">MGEPTVDWDEHRTHFMRWVGTLDALLTEINGAGSDAPPELVERKEQVFSAIAAYAGAIQHKDVVALGLVGMTYPELFDVGGADEGGGRTPSL</sequence>
<dbReference type="Proteomes" id="UP000320461">
    <property type="component" value="Unassembled WGS sequence"/>
</dbReference>